<accession>F9YQ07</accession>
<dbReference type="InterPro" id="IPR007452">
    <property type="entry name" value="TamB_C"/>
</dbReference>
<gene>
    <name evidence="7" type="ordered locus">Ccan_13100</name>
</gene>
<evidence type="ECO:0000256" key="4">
    <source>
        <dbReference type="ARBA" id="ARBA00023136"/>
    </source>
</evidence>
<dbReference type="STRING" id="860228.Ccan_13100"/>
<dbReference type="eggNOG" id="COG2911">
    <property type="taxonomic scope" value="Bacteria"/>
</dbReference>
<sequence length="1470" mass="165493">MNEQNTNNTKRFSLKRFLLRTFLTIGIILGVIALFLAMPFTQNYLAKGVVSWLNKEYNIDIEIEKVHLQINGSVRVKNILVRDHKQDTLLASKRIKTSLTRVGQLIKGNLLFGNLDIDNLIFNLKTHRGDSLSNLDVFIEKFASESPSSGDFLMKSPKITLNDTYFRIIDQNQTEPTVFQIDRLQAKILDFNILNSDISFRLDSGNLLLNKNININQLQTDFVFSQQFVSACNSTIKTNFSEIRGDFDLYLTQEGFSDFGNSVDLHVYLSEALIATEDINLFYDGFGKSKTIYSNNLELRGPLNDFSITQGSIQYQNTTFDGFLRFKNLLDSEKNIEIIGNIQEFSSIYNDLATLMPNLIGSNLPEIIKELGFFSAKGFFNYTTTALETNLQLTSRKGKAHGMMILDGLEDLDKTVYNGKVSVNNLNVGALLKDPTIGTLTTDIEIQGSGFTPKSLFARAKGDVHSFVYNNYRYNNIYFTGDFKNQLFNGIVKAKDSNLDFEFKGLADLSKKESKFDFGVKVKHADLHALNFVQNDSISKFKGNIIIDGQGNSIDNVIGEIQFRDLQYTNSRGNYTLENFEVKSSMDNEGIKKIQINSPDIINGYVTGTYKVAEIKKIFQNAFGSIYAHFKPYKIAENQFINFDFTVNNKIIEIFAPEVQIGKNTSLQGKIVADDGSFKMQFKSSDIKAYDYKIKNINLKIDNKNPLYNTYLEVGDVDLGVYKINDFNLINTTIKDTLFFRTEFKGGVTNNDSYALSFYHTLTQKQESVIGIKKSEINFRGNNWFINRENDDQRNKIIINRTADSIKINNFKMAHRNQYLSVSGLIASPEYKNLHIVANNISLDKVTPEMEGIDLKGTLNGHMSLIQKEKLFFPSSDLFIKRLRLNGYDYGDLEASVFGNNDLSAFKVQAHLINGKTAGFQLGGNIFLDNQKGTSLDLKTRFIDFNLAPFSPLAKDILYDLRGWVSGGIDIEGYIENPVMEGELSINKGGFGISYLNVNTAAQDNAKIIVKKQTFELDNWLLTDTVHSTQALVNGSVRHNNLSDWFFDLSLDTQNKRFLVLNTPYTDDALFYGTGFINGKASIRGALDELVISVNAITSEGTSFKIPLSDNQSIGDESFINFVEKNKTQVQTERVLQSIKGLELQFDLGIRPTAEVEIILDKKTGSNLVGRGEGTVLMEINTNGKFNLWGDFITYSGYYNFKYENIIDKRFEVLPGGSISWDGDPLKATLRNLRAAYMLNANPAALLESSQYNRKIPTQVVIKLEGELMKPETLFDINFPESNAGLVSELNYRLEDQDRKQLQAFSLLAQGSFMSERNTDNRLLAYNLFETAAGLFNQILSDEDNKLNLGVSYEAGATDSSAEYENSDRLGFSVSTQIDDWISINAKVGIPVGGVTRTAVAGDVEVLLRLTEDGSLTAKVFNRENEWQQYVVDDVVYTQGVGISYNVDFNTFKELIHKIFGKGGKIIEKQ</sequence>
<dbReference type="Proteomes" id="UP000008895">
    <property type="component" value="Chromosome"/>
</dbReference>
<keyword evidence="4 5" id="KW-0472">Membrane</keyword>
<reference evidence="7 8" key="1">
    <citation type="journal article" date="2011" name="J. Bacteriol.">
        <title>Complete genome sequence of the dog commensal and human pathogen Capnocytophaga canimorsus strain 5.</title>
        <authorList>
            <person name="Manfredi P."/>
            <person name="Pagni M."/>
            <person name="Cornelis G.R."/>
        </authorList>
    </citation>
    <scope>NUCLEOTIDE SEQUENCE [LARGE SCALE GENOMIC DNA]</scope>
    <source>
        <strain evidence="8">5</strain>
    </source>
</reference>
<evidence type="ECO:0000259" key="6">
    <source>
        <dbReference type="Pfam" id="PF04357"/>
    </source>
</evidence>
<dbReference type="KEGG" id="ccm:Ccan_13100"/>
<dbReference type="GO" id="GO:0009306">
    <property type="term" value="P:protein secretion"/>
    <property type="evidence" value="ECO:0007669"/>
    <property type="project" value="InterPro"/>
</dbReference>
<comment type="subcellular location">
    <subcellularLocation>
        <location evidence="1">Membrane</location>
        <topology evidence="1">Single-pass membrane protein</topology>
    </subcellularLocation>
</comment>
<dbReference type="Pfam" id="PF04357">
    <property type="entry name" value="TamB"/>
    <property type="match status" value="1"/>
</dbReference>
<feature type="transmembrane region" description="Helical" evidence="5">
    <location>
        <begin position="21"/>
        <end position="40"/>
    </location>
</feature>
<name>F9YQ07_CAPCC</name>
<organism evidence="7 8">
    <name type="scientific">Capnocytophaga canimorsus (strain 5)</name>
    <dbReference type="NCBI Taxonomy" id="860228"/>
    <lineage>
        <taxon>Bacteria</taxon>
        <taxon>Pseudomonadati</taxon>
        <taxon>Bacteroidota</taxon>
        <taxon>Flavobacteriia</taxon>
        <taxon>Flavobacteriales</taxon>
        <taxon>Flavobacteriaceae</taxon>
        <taxon>Capnocytophaga</taxon>
    </lineage>
</organism>
<evidence type="ECO:0000256" key="3">
    <source>
        <dbReference type="ARBA" id="ARBA00022989"/>
    </source>
</evidence>
<dbReference type="GO" id="GO:0005886">
    <property type="term" value="C:plasma membrane"/>
    <property type="evidence" value="ECO:0007669"/>
    <property type="project" value="InterPro"/>
</dbReference>
<evidence type="ECO:0000313" key="7">
    <source>
        <dbReference type="EMBL" id="AEK23426.1"/>
    </source>
</evidence>
<dbReference type="EMBL" id="CP002113">
    <property type="protein sequence ID" value="AEK23426.1"/>
    <property type="molecule type" value="Genomic_DNA"/>
</dbReference>
<keyword evidence="3 5" id="KW-1133">Transmembrane helix</keyword>
<keyword evidence="2 5" id="KW-0812">Transmembrane</keyword>
<evidence type="ECO:0000256" key="1">
    <source>
        <dbReference type="ARBA" id="ARBA00004167"/>
    </source>
</evidence>
<evidence type="ECO:0000313" key="8">
    <source>
        <dbReference type="Proteomes" id="UP000008895"/>
    </source>
</evidence>
<feature type="domain" description="Translocation and assembly module TamB C-terminal" evidence="6">
    <location>
        <begin position="1027"/>
        <end position="1449"/>
    </location>
</feature>
<evidence type="ECO:0000256" key="5">
    <source>
        <dbReference type="SAM" id="Phobius"/>
    </source>
</evidence>
<keyword evidence="8" id="KW-1185">Reference proteome</keyword>
<dbReference type="HOGENOM" id="CLU_002997_1_0_10"/>
<evidence type="ECO:0000256" key="2">
    <source>
        <dbReference type="ARBA" id="ARBA00022692"/>
    </source>
</evidence>
<protein>
    <recommendedName>
        <fullName evidence="6">Translocation and assembly module TamB C-terminal domain-containing protein</fullName>
    </recommendedName>
</protein>
<proteinExistence type="predicted"/>